<keyword evidence="1" id="KW-0238">DNA-binding</keyword>
<reference evidence="3" key="1">
    <citation type="submission" date="2020-02" db="EMBL/GenBank/DDBJ databases">
        <title>Synteny-based analysis reveals conserved mechanism for high triclosan tolerance in Pseudomonas, as well as instances of horizontal transfer.</title>
        <authorList>
            <person name="Mcfarland A.G."/>
            <person name="Bertucci H.K."/>
            <person name="Litmann E."/>
            <person name="Shen J."/>
            <person name="Huttenhower C."/>
            <person name="Hartmann E.M."/>
        </authorList>
    </citation>
    <scope>NUCLEOTIDE SEQUENCE</scope>
    <source>
        <strain evidence="3">109A1</strain>
    </source>
</reference>
<dbReference type="EMBL" id="JAAMRD010000020">
    <property type="protein sequence ID" value="MBA1306733.1"/>
    <property type="molecule type" value="Genomic_DNA"/>
</dbReference>
<comment type="caution">
    <text evidence="3">The sequence shown here is derived from an EMBL/GenBank/DDBJ whole genome shotgun (WGS) entry which is preliminary data.</text>
</comment>
<dbReference type="SUPFAM" id="SSF47413">
    <property type="entry name" value="lambda repressor-like DNA-binding domains"/>
    <property type="match status" value="1"/>
</dbReference>
<evidence type="ECO:0000256" key="1">
    <source>
        <dbReference type="ARBA" id="ARBA00023125"/>
    </source>
</evidence>
<dbReference type="GO" id="GO:0003677">
    <property type="term" value="F:DNA binding"/>
    <property type="evidence" value="ECO:0007669"/>
    <property type="project" value="UniProtKB-KW"/>
</dbReference>
<dbReference type="GO" id="GO:0005829">
    <property type="term" value="C:cytosol"/>
    <property type="evidence" value="ECO:0007669"/>
    <property type="project" value="TreeGrafter"/>
</dbReference>
<accession>A0AA40V978</accession>
<dbReference type="PANTHER" id="PTHR46797:SF1">
    <property type="entry name" value="METHYLPHOSPHONATE SYNTHASE"/>
    <property type="match status" value="1"/>
</dbReference>
<dbReference type="SMART" id="SM00530">
    <property type="entry name" value="HTH_XRE"/>
    <property type="match status" value="1"/>
</dbReference>
<dbReference type="PROSITE" id="PS50943">
    <property type="entry name" value="HTH_CROC1"/>
    <property type="match status" value="1"/>
</dbReference>
<evidence type="ECO:0000313" key="4">
    <source>
        <dbReference type="Proteomes" id="UP001138621"/>
    </source>
</evidence>
<protein>
    <submittedName>
        <fullName evidence="3">Helix-turn-helix transcriptional regulator</fullName>
    </submittedName>
</protein>
<dbReference type="GO" id="GO:0003700">
    <property type="term" value="F:DNA-binding transcription factor activity"/>
    <property type="evidence" value="ECO:0007669"/>
    <property type="project" value="TreeGrafter"/>
</dbReference>
<dbReference type="PANTHER" id="PTHR46797">
    <property type="entry name" value="HTH-TYPE TRANSCRIPTIONAL REGULATOR"/>
    <property type="match status" value="1"/>
</dbReference>
<dbReference type="InterPro" id="IPR050807">
    <property type="entry name" value="TransReg_Diox_bact_type"/>
</dbReference>
<dbReference type="Gene3D" id="1.10.260.40">
    <property type="entry name" value="lambda repressor-like DNA-binding domains"/>
    <property type="match status" value="1"/>
</dbReference>
<dbReference type="InterPro" id="IPR001387">
    <property type="entry name" value="Cro/C1-type_HTH"/>
</dbReference>
<dbReference type="CDD" id="cd00093">
    <property type="entry name" value="HTH_XRE"/>
    <property type="match status" value="1"/>
</dbReference>
<evidence type="ECO:0000313" key="3">
    <source>
        <dbReference type="EMBL" id="MBA1306733.1"/>
    </source>
</evidence>
<dbReference type="Proteomes" id="UP001138621">
    <property type="component" value="Unassembled WGS sequence"/>
</dbReference>
<organism evidence="3 4">
    <name type="scientific">Stutzerimonas stutzeri</name>
    <name type="common">Pseudomonas stutzeri</name>
    <dbReference type="NCBI Taxonomy" id="316"/>
    <lineage>
        <taxon>Bacteria</taxon>
        <taxon>Pseudomonadati</taxon>
        <taxon>Pseudomonadota</taxon>
        <taxon>Gammaproteobacteria</taxon>
        <taxon>Pseudomonadales</taxon>
        <taxon>Pseudomonadaceae</taxon>
        <taxon>Stutzerimonas</taxon>
    </lineage>
</organism>
<feature type="domain" description="HTH cro/C1-type" evidence="2">
    <location>
        <begin position="17"/>
        <end position="71"/>
    </location>
</feature>
<sequence length="85" mass="9444">MTSKPLRKHNLAIGRVVRDLRLASGYSQEAFGFEAGLDRSYISLLERGRRSPTLDTIVCLCAVFDLTLSEMIALVDAKLDDLNES</sequence>
<gene>
    <name evidence="3" type="ORF">G7024_20250</name>
</gene>
<dbReference type="AlphaFoldDB" id="A0AA40V978"/>
<proteinExistence type="predicted"/>
<name>A0AA40V978_STUST</name>
<dbReference type="InterPro" id="IPR010982">
    <property type="entry name" value="Lambda_DNA-bd_dom_sf"/>
</dbReference>
<dbReference type="Pfam" id="PF01381">
    <property type="entry name" value="HTH_3"/>
    <property type="match status" value="1"/>
</dbReference>
<evidence type="ECO:0000259" key="2">
    <source>
        <dbReference type="PROSITE" id="PS50943"/>
    </source>
</evidence>